<sequence length="289" mass="33461">MSYRRSQTICRFHSLGSCRFGNLCRYSHDATPNEIQSPQISALADEVVENDLQKRREVVATTSSYSRQMTWANAPEFVPRYKANPAEVLSTEGVQDICPYGGSCIWGSKCSYPLHMEICRMCDLYCLHPRDRNQRREHNRECLEQHEQAMELSFAIARSKDKTCGICFDTVLEKKGRERRFGILSKCKHIFCLTCIRTWRKAHNFEPTVTRGCPECRVFSGFVCPSAYWVDTKEDKEKLLNEYRAGMGTKDCKYFNRGSGKCPFGNKCFYRHRRRCDVNQTESNAPNSD</sequence>
<dbReference type="PROSITE" id="PS00518">
    <property type="entry name" value="ZF_RING_1"/>
    <property type="match status" value="1"/>
</dbReference>
<dbReference type="OrthoDB" id="411372at2759"/>
<gene>
    <name evidence="12" type="primary">Dsec\GM12045</name>
    <name evidence="12" type="ORF">Dsec_GM12045</name>
</gene>
<dbReference type="GO" id="GO:0005634">
    <property type="term" value="C:nucleus"/>
    <property type="evidence" value="ECO:0007669"/>
    <property type="project" value="UniProtKB-ARBA"/>
</dbReference>
<dbReference type="InterPro" id="IPR041367">
    <property type="entry name" value="Znf-CCCH_4"/>
</dbReference>
<feature type="zinc finger region" description="C3H1-type" evidence="9">
    <location>
        <begin position="4"/>
        <end position="31"/>
    </location>
</feature>
<comment type="catalytic activity">
    <reaction evidence="1">
        <text>S-ubiquitinyl-[E2 ubiquitin-conjugating enzyme]-L-cysteine + [acceptor protein]-L-lysine = [E2 ubiquitin-conjugating enzyme]-L-cysteine + N(6)-ubiquitinyl-[acceptor protein]-L-lysine.</text>
        <dbReference type="EC" id="2.3.2.27"/>
    </reaction>
</comment>
<dbReference type="Proteomes" id="UP000001292">
    <property type="component" value="Unassembled WGS sequence"/>
</dbReference>
<evidence type="ECO:0000313" key="12">
    <source>
        <dbReference type="EMBL" id="EDW51035.1"/>
    </source>
</evidence>
<keyword evidence="13" id="KW-1185">Reference proteome</keyword>
<dbReference type="PhylomeDB" id="B4IJ56"/>
<evidence type="ECO:0000256" key="4">
    <source>
        <dbReference type="ARBA" id="ARBA00022723"/>
    </source>
</evidence>
<dbReference type="PANTHER" id="PTHR11224:SF10">
    <property type="entry name" value="IP09428P-RELATED"/>
    <property type="match status" value="1"/>
</dbReference>
<reference evidence="12 13" key="1">
    <citation type="journal article" date="2007" name="Nature">
        <title>Evolution of genes and genomes on the Drosophila phylogeny.</title>
        <authorList>
            <consortium name="Drosophila 12 Genomes Consortium"/>
            <person name="Clark A.G."/>
            <person name="Eisen M.B."/>
            <person name="Smith D.R."/>
            <person name="Bergman C.M."/>
            <person name="Oliver B."/>
            <person name="Markow T.A."/>
            <person name="Kaufman T.C."/>
            <person name="Kellis M."/>
            <person name="Gelbart W."/>
            <person name="Iyer V.N."/>
            <person name="Pollard D.A."/>
            <person name="Sackton T.B."/>
            <person name="Larracuente A.M."/>
            <person name="Singh N.D."/>
            <person name="Abad J.P."/>
            <person name="Abt D.N."/>
            <person name="Adryan B."/>
            <person name="Aguade M."/>
            <person name="Akashi H."/>
            <person name="Anderson W.W."/>
            <person name="Aquadro C.F."/>
            <person name="Ardell D.H."/>
            <person name="Arguello R."/>
            <person name="Artieri C.G."/>
            <person name="Barbash D.A."/>
            <person name="Barker D."/>
            <person name="Barsanti P."/>
            <person name="Batterham P."/>
            <person name="Batzoglou S."/>
            <person name="Begun D."/>
            <person name="Bhutkar A."/>
            <person name="Blanco E."/>
            <person name="Bosak S.A."/>
            <person name="Bradley R.K."/>
            <person name="Brand A.D."/>
            <person name="Brent M.R."/>
            <person name="Brooks A.N."/>
            <person name="Brown R.H."/>
            <person name="Butlin R.K."/>
            <person name="Caggese C."/>
            <person name="Calvi B.R."/>
            <person name="Bernardo de Carvalho A."/>
            <person name="Caspi A."/>
            <person name="Castrezana S."/>
            <person name="Celniker S.E."/>
            <person name="Chang J.L."/>
            <person name="Chapple C."/>
            <person name="Chatterji S."/>
            <person name="Chinwalla A."/>
            <person name="Civetta A."/>
            <person name="Clifton S.W."/>
            <person name="Comeron J.M."/>
            <person name="Costello J.C."/>
            <person name="Coyne J.A."/>
            <person name="Daub J."/>
            <person name="David R.G."/>
            <person name="Delcher A.L."/>
            <person name="Delehaunty K."/>
            <person name="Do C.B."/>
            <person name="Ebling H."/>
            <person name="Edwards K."/>
            <person name="Eickbush T."/>
            <person name="Evans J.D."/>
            <person name="Filipski A."/>
            <person name="Findeiss S."/>
            <person name="Freyhult E."/>
            <person name="Fulton L."/>
            <person name="Fulton R."/>
            <person name="Garcia A.C."/>
            <person name="Gardiner A."/>
            <person name="Garfield D.A."/>
            <person name="Garvin B.E."/>
            <person name="Gibson G."/>
            <person name="Gilbert D."/>
            <person name="Gnerre S."/>
            <person name="Godfrey J."/>
            <person name="Good R."/>
            <person name="Gotea V."/>
            <person name="Gravely B."/>
            <person name="Greenberg A.J."/>
            <person name="Griffiths-Jones S."/>
            <person name="Gross S."/>
            <person name="Guigo R."/>
            <person name="Gustafson E.A."/>
            <person name="Haerty W."/>
            <person name="Hahn M.W."/>
            <person name="Halligan D.L."/>
            <person name="Halpern A.L."/>
            <person name="Halter G.M."/>
            <person name="Han M.V."/>
            <person name="Heger A."/>
            <person name="Hillier L."/>
            <person name="Hinrichs A.S."/>
            <person name="Holmes I."/>
            <person name="Hoskins R.A."/>
            <person name="Hubisz M.J."/>
            <person name="Hultmark D."/>
            <person name="Huntley M.A."/>
            <person name="Jaffe D.B."/>
            <person name="Jagadeeshan S."/>
            <person name="Jeck W.R."/>
            <person name="Johnson J."/>
            <person name="Jones C.D."/>
            <person name="Jordan W.C."/>
            <person name="Karpen G.H."/>
            <person name="Kataoka E."/>
            <person name="Keightley P.D."/>
            <person name="Kheradpour P."/>
            <person name="Kirkness E.F."/>
            <person name="Koerich L.B."/>
            <person name="Kristiansen K."/>
            <person name="Kudrna D."/>
            <person name="Kulathinal R.J."/>
            <person name="Kumar S."/>
            <person name="Kwok R."/>
            <person name="Lander E."/>
            <person name="Langley C.H."/>
            <person name="Lapoint R."/>
            <person name="Lazzaro B.P."/>
            <person name="Lee S.J."/>
            <person name="Levesque L."/>
            <person name="Li R."/>
            <person name="Lin C.F."/>
            <person name="Lin M.F."/>
            <person name="Lindblad-Toh K."/>
            <person name="Llopart A."/>
            <person name="Long M."/>
            <person name="Low L."/>
            <person name="Lozovsky E."/>
            <person name="Lu J."/>
            <person name="Luo M."/>
            <person name="Machado C.A."/>
            <person name="Makalowski W."/>
            <person name="Marzo M."/>
            <person name="Matsuda M."/>
            <person name="Matzkin L."/>
            <person name="McAllister B."/>
            <person name="McBride C.S."/>
            <person name="McKernan B."/>
            <person name="McKernan K."/>
            <person name="Mendez-Lago M."/>
            <person name="Minx P."/>
            <person name="Mollenhauer M.U."/>
            <person name="Montooth K."/>
            <person name="Mount S.M."/>
            <person name="Mu X."/>
            <person name="Myers E."/>
            <person name="Negre B."/>
            <person name="Newfeld S."/>
            <person name="Nielsen R."/>
            <person name="Noor M.A."/>
            <person name="O'Grady P."/>
            <person name="Pachter L."/>
            <person name="Papaceit M."/>
            <person name="Parisi M.J."/>
            <person name="Parisi M."/>
            <person name="Parts L."/>
            <person name="Pedersen J.S."/>
            <person name="Pesole G."/>
            <person name="Phillippy A.M."/>
            <person name="Ponting C.P."/>
            <person name="Pop M."/>
            <person name="Porcelli D."/>
            <person name="Powell J.R."/>
            <person name="Prohaska S."/>
            <person name="Pruitt K."/>
            <person name="Puig M."/>
            <person name="Quesneville H."/>
            <person name="Ram K.R."/>
            <person name="Rand D."/>
            <person name="Rasmussen M.D."/>
            <person name="Reed L.K."/>
            <person name="Reenan R."/>
            <person name="Reily A."/>
            <person name="Remington K.A."/>
            <person name="Rieger T.T."/>
            <person name="Ritchie M.G."/>
            <person name="Robin C."/>
            <person name="Rogers Y.H."/>
            <person name="Rohde C."/>
            <person name="Rozas J."/>
            <person name="Rubenfield M.J."/>
            <person name="Ruiz A."/>
            <person name="Russo S."/>
            <person name="Salzberg S.L."/>
            <person name="Sanchez-Gracia A."/>
            <person name="Saranga D.J."/>
            <person name="Sato H."/>
            <person name="Schaeffer S.W."/>
            <person name="Schatz M.C."/>
            <person name="Schlenke T."/>
            <person name="Schwartz R."/>
            <person name="Segarra C."/>
            <person name="Singh R.S."/>
            <person name="Sirot L."/>
            <person name="Sirota M."/>
            <person name="Sisneros N.B."/>
            <person name="Smith C.D."/>
            <person name="Smith T.F."/>
            <person name="Spieth J."/>
            <person name="Stage D.E."/>
            <person name="Stark A."/>
            <person name="Stephan W."/>
            <person name="Strausberg R.L."/>
            <person name="Strempel S."/>
            <person name="Sturgill D."/>
            <person name="Sutton G."/>
            <person name="Sutton G.G."/>
            <person name="Tao W."/>
            <person name="Teichmann S."/>
            <person name="Tobari Y.N."/>
            <person name="Tomimura Y."/>
            <person name="Tsolas J.M."/>
            <person name="Valente V.L."/>
            <person name="Venter E."/>
            <person name="Venter J.C."/>
            <person name="Vicario S."/>
            <person name="Vieira F.G."/>
            <person name="Vilella A.J."/>
            <person name="Villasante A."/>
            <person name="Walenz B."/>
            <person name="Wang J."/>
            <person name="Wasserman M."/>
            <person name="Watts T."/>
            <person name="Wilson D."/>
            <person name="Wilson R.K."/>
            <person name="Wing R.A."/>
            <person name="Wolfner M.F."/>
            <person name="Wong A."/>
            <person name="Wong G.K."/>
            <person name="Wu C.I."/>
            <person name="Wu G."/>
            <person name="Yamamoto D."/>
            <person name="Yang H.P."/>
            <person name="Yang S.P."/>
            <person name="Yorke J.A."/>
            <person name="Yoshida K."/>
            <person name="Zdobnov E."/>
            <person name="Zhang P."/>
            <person name="Zhang Y."/>
            <person name="Zimin A.V."/>
            <person name="Baldwin J."/>
            <person name="Abdouelleil A."/>
            <person name="Abdulkadir J."/>
            <person name="Abebe A."/>
            <person name="Abera B."/>
            <person name="Abreu J."/>
            <person name="Acer S.C."/>
            <person name="Aftuck L."/>
            <person name="Alexander A."/>
            <person name="An P."/>
            <person name="Anderson E."/>
            <person name="Anderson S."/>
            <person name="Arachi H."/>
            <person name="Azer M."/>
            <person name="Bachantsang P."/>
            <person name="Barry A."/>
            <person name="Bayul T."/>
            <person name="Berlin A."/>
            <person name="Bessette D."/>
            <person name="Bloom T."/>
            <person name="Blye J."/>
            <person name="Boguslavskiy L."/>
            <person name="Bonnet C."/>
            <person name="Boukhgalter B."/>
            <person name="Bourzgui I."/>
            <person name="Brown A."/>
            <person name="Cahill P."/>
            <person name="Channer S."/>
            <person name="Cheshatsang Y."/>
            <person name="Chuda L."/>
            <person name="Citroen M."/>
            <person name="Collymore A."/>
            <person name="Cooke P."/>
            <person name="Costello M."/>
            <person name="D'Aco K."/>
            <person name="Daza R."/>
            <person name="De Haan G."/>
            <person name="DeGray S."/>
            <person name="DeMaso C."/>
            <person name="Dhargay N."/>
            <person name="Dooley K."/>
            <person name="Dooley E."/>
            <person name="Doricent M."/>
            <person name="Dorje P."/>
            <person name="Dorjee K."/>
            <person name="Dupes A."/>
            <person name="Elong R."/>
            <person name="Falk J."/>
            <person name="Farina A."/>
            <person name="Faro S."/>
            <person name="Ferguson D."/>
            <person name="Fisher S."/>
            <person name="Foley C.D."/>
            <person name="Franke A."/>
            <person name="Friedrich D."/>
            <person name="Gadbois L."/>
            <person name="Gearin G."/>
            <person name="Gearin C.R."/>
            <person name="Giannoukos G."/>
            <person name="Goode T."/>
            <person name="Graham J."/>
            <person name="Grandbois E."/>
            <person name="Grewal S."/>
            <person name="Gyaltsen K."/>
            <person name="Hafez N."/>
            <person name="Hagos B."/>
            <person name="Hall J."/>
            <person name="Henson C."/>
            <person name="Hollinger A."/>
            <person name="Honan T."/>
            <person name="Huard M.D."/>
            <person name="Hughes L."/>
            <person name="Hurhula B."/>
            <person name="Husby M.E."/>
            <person name="Kamat A."/>
            <person name="Kanga B."/>
            <person name="Kashin S."/>
            <person name="Khazanovich D."/>
            <person name="Kisner P."/>
            <person name="Lance K."/>
            <person name="Lara M."/>
            <person name="Lee W."/>
            <person name="Lennon N."/>
            <person name="Letendre F."/>
            <person name="LeVine R."/>
            <person name="Lipovsky A."/>
            <person name="Liu X."/>
            <person name="Liu J."/>
            <person name="Liu S."/>
            <person name="Lokyitsang T."/>
            <person name="Lokyitsang Y."/>
            <person name="Lubonja R."/>
            <person name="Lui A."/>
            <person name="MacDonald P."/>
            <person name="Magnisalis V."/>
            <person name="Maru K."/>
            <person name="Matthews C."/>
            <person name="McCusker W."/>
            <person name="McDonough S."/>
            <person name="Mehta T."/>
            <person name="Meldrim J."/>
            <person name="Meneus L."/>
            <person name="Mihai O."/>
            <person name="Mihalev A."/>
            <person name="Mihova T."/>
            <person name="Mittelman R."/>
            <person name="Mlenga V."/>
            <person name="Montmayeur A."/>
            <person name="Mulrain L."/>
            <person name="Navidi A."/>
            <person name="Naylor J."/>
            <person name="Negash T."/>
            <person name="Nguyen T."/>
            <person name="Nguyen N."/>
            <person name="Nicol R."/>
            <person name="Norbu C."/>
            <person name="Norbu N."/>
            <person name="Novod N."/>
            <person name="O'Neill B."/>
            <person name="Osman S."/>
            <person name="Markiewicz E."/>
            <person name="Oyono O.L."/>
            <person name="Patti C."/>
            <person name="Phunkhang P."/>
            <person name="Pierre F."/>
            <person name="Priest M."/>
            <person name="Raghuraman S."/>
            <person name="Rege F."/>
            <person name="Reyes R."/>
            <person name="Rise C."/>
            <person name="Rogov P."/>
            <person name="Ross K."/>
            <person name="Ryan E."/>
            <person name="Settipalli S."/>
            <person name="Shea T."/>
            <person name="Sherpa N."/>
            <person name="Shi L."/>
            <person name="Shih D."/>
            <person name="Sparrow T."/>
            <person name="Spaulding J."/>
            <person name="Stalker J."/>
            <person name="Stange-Thomann N."/>
            <person name="Stavropoulos S."/>
            <person name="Stone C."/>
            <person name="Strader C."/>
            <person name="Tesfaye S."/>
            <person name="Thomson T."/>
            <person name="Thoulutsang Y."/>
            <person name="Thoulutsang D."/>
            <person name="Topham K."/>
            <person name="Topping I."/>
            <person name="Tsamla T."/>
            <person name="Vassiliev H."/>
            <person name="Vo A."/>
            <person name="Wangchuk T."/>
            <person name="Wangdi T."/>
            <person name="Weiand M."/>
            <person name="Wilkinson J."/>
            <person name="Wilson A."/>
            <person name="Yadav S."/>
            <person name="Young G."/>
            <person name="Yu Q."/>
            <person name="Zembek L."/>
            <person name="Zhong D."/>
            <person name="Zimmer A."/>
            <person name="Zwirko Z."/>
            <person name="Jaffe D.B."/>
            <person name="Alvarez P."/>
            <person name="Brockman W."/>
            <person name="Butler J."/>
            <person name="Chin C."/>
            <person name="Gnerre S."/>
            <person name="Grabherr M."/>
            <person name="Kleber M."/>
            <person name="Mauceli E."/>
            <person name="MacCallum I."/>
        </authorList>
    </citation>
    <scope>NUCLEOTIDE SEQUENCE [LARGE SCALE GENOMIC DNA]</scope>
    <source>
        <strain evidence="13">Rob3c / Tucson 14021-0248.25</strain>
    </source>
</reference>
<dbReference type="SMART" id="SM00184">
    <property type="entry name" value="RING"/>
    <property type="match status" value="1"/>
</dbReference>
<keyword evidence="5" id="KW-0677">Repeat</keyword>
<dbReference type="STRING" id="7238.B4IJ56"/>
<keyword evidence="3" id="KW-0808">Transferase</keyword>
<dbReference type="EC" id="2.3.2.27" evidence="2"/>
<dbReference type="InterPro" id="IPR017907">
    <property type="entry name" value="Znf_RING_CS"/>
</dbReference>
<keyword evidence="4 9" id="KW-0479">Metal-binding</keyword>
<dbReference type="GO" id="GO:0061630">
    <property type="term" value="F:ubiquitin protein ligase activity"/>
    <property type="evidence" value="ECO:0007669"/>
    <property type="project" value="UniProtKB-EC"/>
</dbReference>
<keyword evidence="7" id="KW-0833">Ubl conjugation pathway</keyword>
<dbReference type="Gene3D" id="3.30.40.10">
    <property type="entry name" value="Zinc/RING finger domain, C3HC4 (zinc finger)"/>
    <property type="match status" value="1"/>
</dbReference>
<dbReference type="InterPro" id="IPR001841">
    <property type="entry name" value="Znf_RING"/>
</dbReference>
<evidence type="ECO:0000259" key="11">
    <source>
        <dbReference type="PROSITE" id="PS50103"/>
    </source>
</evidence>
<dbReference type="OMA" id="HNRECLE"/>
<dbReference type="KEGG" id="dse:6619551"/>
<dbReference type="InterPro" id="IPR036855">
    <property type="entry name" value="Znf_CCCH_sf"/>
</dbReference>
<dbReference type="InterPro" id="IPR000571">
    <property type="entry name" value="Znf_CCCH"/>
</dbReference>
<evidence type="ECO:0000256" key="9">
    <source>
        <dbReference type="PROSITE-ProRule" id="PRU00723"/>
    </source>
</evidence>
<dbReference type="PANTHER" id="PTHR11224">
    <property type="entry name" value="MAKORIN-RELATED"/>
    <property type="match status" value="1"/>
</dbReference>
<dbReference type="SUPFAM" id="SSF57850">
    <property type="entry name" value="RING/U-box"/>
    <property type="match status" value="1"/>
</dbReference>
<dbReference type="PROSITE" id="PS50103">
    <property type="entry name" value="ZF_C3H1"/>
    <property type="match status" value="2"/>
</dbReference>
<dbReference type="SMART" id="SM00356">
    <property type="entry name" value="ZnF_C3H1"/>
    <property type="match status" value="2"/>
</dbReference>
<protein>
    <recommendedName>
        <fullName evidence="2">RING-type E3 ubiquitin transferase</fullName>
        <ecNumber evidence="2">2.3.2.27</ecNumber>
    </recommendedName>
</protein>
<dbReference type="Pfam" id="PF18044">
    <property type="entry name" value="zf-CCCH_4"/>
    <property type="match status" value="1"/>
</dbReference>
<evidence type="ECO:0000313" key="13">
    <source>
        <dbReference type="Proteomes" id="UP000001292"/>
    </source>
</evidence>
<dbReference type="PROSITE" id="PS50089">
    <property type="entry name" value="ZF_RING_2"/>
    <property type="match status" value="1"/>
</dbReference>
<feature type="domain" description="RING-type" evidence="10">
    <location>
        <begin position="164"/>
        <end position="217"/>
    </location>
</feature>
<dbReference type="FunFam" id="3.30.40.10:FF:000117">
    <property type="entry name" value="Probable E3 ubiquitin-protein ligase makorin-1"/>
    <property type="match status" value="1"/>
</dbReference>
<dbReference type="InterPro" id="IPR045072">
    <property type="entry name" value="MKRN-like"/>
</dbReference>
<dbReference type="GO" id="GO:0000209">
    <property type="term" value="P:protein polyubiquitination"/>
    <property type="evidence" value="ECO:0007669"/>
    <property type="project" value="InterPro"/>
</dbReference>
<dbReference type="Pfam" id="PF00097">
    <property type="entry name" value="zf-C3HC4"/>
    <property type="match status" value="1"/>
</dbReference>
<evidence type="ECO:0000256" key="2">
    <source>
        <dbReference type="ARBA" id="ARBA00012483"/>
    </source>
</evidence>
<feature type="domain" description="C3H1-type" evidence="11">
    <location>
        <begin position="4"/>
        <end position="31"/>
    </location>
</feature>
<proteinExistence type="predicted"/>
<dbReference type="AlphaFoldDB" id="B4IJ56"/>
<dbReference type="InterPro" id="IPR013083">
    <property type="entry name" value="Znf_RING/FYVE/PHD"/>
</dbReference>
<evidence type="ECO:0000256" key="7">
    <source>
        <dbReference type="ARBA" id="ARBA00022786"/>
    </source>
</evidence>
<dbReference type="EMBL" id="CH480847">
    <property type="protein sequence ID" value="EDW51035.1"/>
    <property type="molecule type" value="Genomic_DNA"/>
</dbReference>
<evidence type="ECO:0000256" key="5">
    <source>
        <dbReference type="ARBA" id="ARBA00022737"/>
    </source>
</evidence>
<keyword evidence="8 9" id="KW-0862">Zinc</keyword>
<evidence type="ECO:0000256" key="3">
    <source>
        <dbReference type="ARBA" id="ARBA00022679"/>
    </source>
</evidence>
<accession>B4IJ56</accession>
<dbReference type="GO" id="GO:0060255">
    <property type="term" value="P:regulation of macromolecule metabolic process"/>
    <property type="evidence" value="ECO:0007669"/>
    <property type="project" value="UniProtKB-ARBA"/>
</dbReference>
<feature type="domain" description="C3H1-type" evidence="11">
    <location>
        <begin position="246"/>
        <end position="275"/>
    </location>
</feature>
<dbReference type="InterPro" id="IPR018957">
    <property type="entry name" value="Znf_C3HC4_RING-type"/>
</dbReference>
<evidence type="ECO:0000256" key="8">
    <source>
        <dbReference type="ARBA" id="ARBA00022833"/>
    </source>
</evidence>
<evidence type="ECO:0000259" key="10">
    <source>
        <dbReference type="PROSITE" id="PS50089"/>
    </source>
</evidence>
<evidence type="ECO:0000256" key="1">
    <source>
        <dbReference type="ARBA" id="ARBA00000900"/>
    </source>
</evidence>
<dbReference type="HOGENOM" id="CLU_040815_0_1_1"/>
<feature type="zinc finger region" description="C3H1-type" evidence="9">
    <location>
        <begin position="246"/>
        <end position="275"/>
    </location>
</feature>
<name>B4IJ56_DROSE</name>
<keyword evidence="6 9" id="KW-0863">Zinc-finger</keyword>
<dbReference type="CDD" id="cd16521">
    <property type="entry name" value="RING-HC_MKRN"/>
    <property type="match status" value="1"/>
</dbReference>
<dbReference type="Gene3D" id="4.10.1000.10">
    <property type="entry name" value="Zinc finger, CCCH-type"/>
    <property type="match status" value="1"/>
</dbReference>
<organism evidence="13">
    <name type="scientific">Drosophila sechellia</name>
    <name type="common">Fruit fly</name>
    <dbReference type="NCBI Taxonomy" id="7238"/>
    <lineage>
        <taxon>Eukaryota</taxon>
        <taxon>Metazoa</taxon>
        <taxon>Ecdysozoa</taxon>
        <taxon>Arthropoda</taxon>
        <taxon>Hexapoda</taxon>
        <taxon>Insecta</taxon>
        <taxon>Pterygota</taxon>
        <taxon>Neoptera</taxon>
        <taxon>Endopterygota</taxon>
        <taxon>Diptera</taxon>
        <taxon>Brachycera</taxon>
        <taxon>Muscomorpha</taxon>
        <taxon>Ephydroidea</taxon>
        <taxon>Drosophilidae</taxon>
        <taxon>Drosophila</taxon>
        <taxon>Sophophora</taxon>
    </lineage>
</organism>
<dbReference type="GO" id="GO:0008270">
    <property type="term" value="F:zinc ion binding"/>
    <property type="evidence" value="ECO:0007669"/>
    <property type="project" value="UniProtKB-KW"/>
</dbReference>
<evidence type="ECO:0000256" key="6">
    <source>
        <dbReference type="ARBA" id="ARBA00022771"/>
    </source>
</evidence>
<dbReference type="SUPFAM" id="SSF90229">
    <property type="entry name" value="CCCH zinc finger"/>
    <property type="match status" value="1"/>
</dbReference>